<dbReference type="Proteomes" id="UP001365542">
    <property type="component" value="Unassembled WGS sequence"/>
</dbReference>
<dbReference type="SMART" id="SM00066">
    <property type="entry name" value="GAL4"/>
    <property type="match status" value="1"/>
</dbReference>
<evidence type="ECO:0000313" key="6">
    <source>
        <dbReference type="Proteomes" id="UP001365542"/>
    </source>
</evidence>
<evidence type="ECO:0000313" key="5">
    <source>
        <dbReference type="EMBL" id="KAK6530489.1"/>
    </source>
</evidence>
<dbReference type="GO" id="GO:0008270">
    <property type="term" value="F:zinc ion binding"/>
    <property type="evidence" value="ECO:0007669"/>
    <property type="project" value="InterPro"/>
</dbReference>
<sequence length="693" mass="77993">MAKRKHDEMAGAVIPAIPISISHDGSSSPETNPATLPTRSRPFIASQACDQCRTKKTKCDEDRPRCSTCVRNNLECHYADIKPTKKDQTISKIYSSIYRLEKKIEDVASLIRHQNDPTTEYQPKPPIGTDISLDSGNKGRLSIADVLNNSPDIKKAQMSNLFSSVPPSVSTSHFAHEAKQMSFSAHKILQWPAIQALLPDFLQGSELVQDYATKLEAARPPLPFDVLAASSTSPSIGGKNDWLQSLPLSVIRGLTEAYFNTFNTSNPILDRGYFYSATLSVAVESGFGYNVESCILLVVLALGCLAVTAHKEAGFPLFPLHNDAETEFMGFIPPDWIEITEEVDGLPSGLRFLNEQRRRFGFLICGTGLEYVQCHLLVALYYAQAVRVLDHWHMINKAAVGCLVLLNGPNAQLIDWDTWESDMLARVFWNTLMFESILVQELDVPPSGLADYEDVVPLPKFPLYSSSSSVGISSAVEDNESNYQYHFLAQAAHRKLLNRARNNIYTYEPDVSQFPSVGLSRELQLQLEIWRSHHPPFIQQDPQNSQSPASATKLATHIMSAMLHGRYLVGKHIMRRPFVYKVLHTPPEEIINPDVLDEVRWCLEGALDWPQITGVFERARTAIPIKFGFGSQFMGQLLLFKGVEMSMREEVRDCLPVGWERWVERVFEFFRDMAPKSPTLARDLYILETLYKH</sequence>
<proteinExistence type="predicted"/>
<dbReference type="InterPro" id="IPR053181">
    <property type="entry name" value="EcdB-like_regulator"/>
</dbReference>
<dbReference type="PANTHER" id="PTHR47785:SF6">
    <property type="entry name" value="ZN(II)2CYS6 TRANSCRIPTION FACTOR (EUROFUNG)"/>
    <property type="match status" value="1"/>
</dbReference>
<keyword evidence="6" id="KW-1185">Reference proteome</keyword>
<dbReference type="AlphaFoldDB" id="A0AAV9X1X3"/>
<evidence type="ECO:0000256" key="1">
    <source>
        <dbReference type="ARBA" id="ARBA00022723"/>
    </source>
</evidence>
<accession>A0AAV9X1X3</accession>
<dbReference type="GO" id="GO:0000981">
    <property type="term" value="F:DNA-binding transcription factor activity, RNA polymerase II-specific"/>
    <property type="evidence" value="ECO:0007669"/>
    <property type="project" value="InterPro"/>
</dbReference>
<feature type="compositionally biased region" description="Polar residues" evidence="3">
    <location>
        <begin position="23"/>
        <end position="38"/>
    </location>
</feature>
<dbReference type="EMBL" id="JAVHJO010000013">
    <property type="protein sequence ID" value="KAK6530489.1"/>
    <property type="molecule type" value="Genomic_DNA"/>
</dbReference>
<dbReference type="CDD" id="cd12148">
    <property type="entry name" value="fungal_TF_MHR"/>
    <property type="match status" value="1"/>
</dbReference>
<dbReference type="InterPro" id="IPR036864">
    <property type="entry name" value="Zn2-C6_fun-type_DNA-bd_sf"/>
</dbReference>
<dbReference type="PANTHER" id="PTHR47785">
    <property type="entry name" value="ZN(II)2CYS6 TRANSCRIPTION FACTOR (EUROFUNG)-RELATED-RELATED"/>
    <property type="match status" value="1"/>
</dbReference>
<name>A0AAV9X1X3_9PEZI</name>
<evidence type="ECO:0000256" key="3">
    <source>
        <dbReference type="SAM" id="MobiDB-lite"/>
    </source>
</evidence>
<dbReference type="InterPro" id="IPR001138">
    <property type="entry name" value="Zn2Cys6_DnaBD"/>
</dbReference>
<organism evidence="5 6">
    <name type="scientific">Orbilia ellipsospora</name>
    <dbReference type="NCBI Taxonomy" id="2528407"/>
    <lineage>
        <taxon>Eukaryota</taxon>
        <taxon>Fungi</taxon>
        <taxon>Dikarya</taxon>
        <taxon>Ascomycota</taxon>
        <taxon>Pezizomycotina</taxon>
        <taxon>Orbiliomycetes</taxon>
        <taxon>Orbiliales</taxon>
        <taxon>Orbiliaceae</taxon>
        <taxon>Orbilia</taxon>
    </lineage>
</organism>
<dbReference type="CDD" id="cd00067">
    <property type="entry name" value="GAL4"/>
    <property type="match status" value="1"/>
</dbReference>
<dbReference type="PROSITE" id="PS00463">
    <property type="entry name" value="ZN2_CY6_FUNGAL_1"/>
    <property type="match status" value="1"/>
</dbReference>
<dbReference type="InterPro" id="IPR007219">
    <property type="entry name" value="XnlR_reg_dom"/>
</dbReference>
<dbReference type="Pfam" id="PF00172">
    <property type="entry name" value="Zn_clus"/>
    <property type="match status" value="1"/>
</dbReference>
<feature type="region of interest" description="Disordered" evidence="3">
    <location>
        <begin position="19"/>
        <end position="38"/>
    </location>
</feature>
<evidence type="ECO:0000256" key="2">
    <source>
        <dbReference type="ARBA" id="ARBA00023242"/>
    </source>
</evidence>
<comment type="caution">
    <text evidence="5">The sequence shown here is derived from an EMBL/GenBank/DDBJ whole genome shotgun (WGS) entry which is preliminary data.</text>
</comment>
<dbReference type="SUPFAM" id="SSF57701">
    <property type="entry name" value="Zn2/Cys6 DNA-binding domain"/>
    <property type="match status" value="1"/>
</dbReference>
<reference evidence="5 6" key="1">
    <citation type="submission" date="2019-10" db="EMBL/GenBank/DDBJ databases">
        <authorList>
            <person name="Palmer J.M."/>
        </authorList>
    </citation>
    <scope>NUCLEOTIDE SEQUENCE [LARGE SCALE GENOMIC DNA]</scope>
    <source>
        <strain evidence="5 6">TWF694</strain>
    </source>
</reference>
<dbReference type="Pfam" id="PF04082">
    <property type="entry name" value="Fungal_trans"/>
    <property type="match status" value="1"/>
</dbReference>
<dbReference type="PROSITE" id="PS50048">
    <property type="entry name" value="ZN2_CY6_FUNGAL_2"/>
    <property type="match status" value="1"/>
</dbReference>
<dbReference type="GO" id="GO:0003677">
    <property type="term" value="F:DNA binding"/>
    <property type="evidence" value="ECO:0007669"/>
    <property type="project" value="InterPro"/>
</dbReference>
<dbReference type="GO" id="GO:0006351">
    <property type="term" value="P:DNA-templated transcription"/>
    <property type="evidence" value="ECO:0007669"/>
    <property type="project" value="InterPro"/>
</dbReference>
<feature type="domain" description="Zn(2)-C6 fungal-type" evidence="4">
    <location>
        <begin position="48"/>
        <end position="78"/>
    </location>
</feature>
<protein>
    <recommendedName>
        <fullName evidence="4">Zn(2)-C6 fungal-type domain-containing protein</fullName>
    </recommendedName>
</protein>
<evidence type="ECO:0000259" key="4">
    <source>
        <dbReference type="PROSITE" id="PS50048"/>
    </source>
</evidence>
<gene>
    <name evidence="5" type="ORF">TWF694_003840</name>
</gene>
<dbReference type="Gene3D" id="4.10.240.10">
    <property type="entry name" value="Zn(2)-C6 fungal-type DNA-binding domain"/>
    <property type="match status" value="1"/>
</dbReference>
<keyword evidence="1" id="KW-0479">Metal-binding</keyword>
<keyword evidence="2" id="KW-0539">Nucleus</keyword>